<evidence type="ECO:0000256" key="10">
    <source>
        <dbReference type="SAM" id="Phobius"/>
    </source>
</evidence>
<feature type="transmembrane region" description="Helical" evidence="10">
    <location>
        <begin position="421"/>
        <end position="443"/>
    </location>
</feature>
<evidence type="ECO:0000313" key="11">
    <source>
        <dbReference type="EMBL" id="MBL0420402.1"/>
    </source>
</evidence>
<dbReference type="NCBIfam" id="TIGR00797">
    <property type="entry name" value="matE"/>
    <property type="match status" value="1"/>
</dbReference>
<keyword evidence="6 10" id="KW-1133">Transmembrane helix</keyword>
<evidence type="ECO:0000256" key="9">
    <source>
        <dbReference type="ARBA" id="ARBA00031636"/>
    </source>
</evidence>
<dbReference type="InterPro" id="IPR002528">
    <property type="entry name" value="MATE_fam"/>
</dbReference>
<evidence type="ECO:0000256" key="7">
    <source>
        <dbReference type="ARBA" id="ARBA00023065"/>
    </source>
</evidence>
<feature type="transmembrane region" description="Helical" evidence="10">
    <location>
        <begin position="51"/>
        <end position="71"/>
    </location>
</feature>
<evidence type="ECO:0000256" key="8">
    <source>
        <dbReference type="ARBA" id="ARBA00023136"/>
    </source>
</evidence>
<feature type="transmembrane region" description="Helical" evidence="10">
    <location>
        <begin position="275"/>
        <end position="296"/>
    </location>
</feature>
<evidence type="ECO:0000313" key="12">
    <source>
        <dbReference type="Proteomes" id="UP000613011"/>
    </source>
</evidence>
<dbReference type="Proteomes" id="UP000613011">
    <property type="component" value="Unassembled WGS sequence"/>
</dbReference>
<keyword evidence="8 10" id="KW-0472">Membrane</keyword>
<dbReference type="GO" id="GO:0015297">
    <property type="term" value="F:antiporter activity"/>
    <property type="evidence" value="ECO:0007669"/>
    <property type="project" value="UniProtKB-KW"/>
</dbReference>
<protein>
    <recommendedName>
        <fullName evidence="9">Multidrug-efflux transporter</fullName>
    </recommendedName>
</protein>
<dbReference type="GO" id="GO:0006811">
    <property type="term" value="P:monoatomic ion transport"/>
    <property type="evidence" value="ECO:0007669"/>
    <property type="project" value="UniProtKB-KW"/>
</dbReference>
<dbReference type="InterPro" id="IPR050222">
    <property type="entry name" value="MATE_MdtK"/>
</dbReference>
<evidence type="ECO:0000256" key="6">
    <source>
        <dbReference type="ARBA" id="ARBA00022989"/>
    </source>
</evidence>
<dbReference type="PANTHER" id="PTHR43298:SF2">
    <property type="entry name" value="FMN_FAD EXPORTER YEEO-RELATED"/>
    <property type="match status" value="1"/>
</dbReference>
<evidence type="ECO:0000256" key="4">
    <source>
        <dbReference type="ARBA" id="ARBA00022475"/>
    </source>
</evidence>
<comment type="subcellular location">
    <subcellularLocation>
        <location evidence="1">Cell inner membrane</location>
        <topology evidence="1">Multi-pass membrane protein</topology>
    </subcellularLocation>
</comment>
<comment type="caution">
    <text evidence="11">The sequence shown here is derived from an EMBL/GenBank/DDBJ whole genome shotgun (WGS) entry which is preliminary data.</text>
</comment>
<gene>
    <name evidence="11" type="ORF">JI739_08615</name>
</gene>
<feature type="transmembrane region" description="Helical" evidence="10">
    <location>
        <begin position="12"/>
        <end position="31"/>
    </location>
</feature>
<sequence length="450" mass="47323">MTVRPSEVGTIARHAGTVLAGQVAVMAFGLTDTLVAGRYSSEALAGLSVGSAVYISVFVGLMGVLTAQLPIWSHLRGRADNLELGRSVRQSVYVAGVATVLGMGALLNPGPLLDATEIPVHLQGDVREYLAILAFALPAALLFRLFSTLNQSLGKPLLVTWVQIGSLAVKVPLSIWFVFGGLGLPPLGLAGAAWATLVVNTLMVALAMVMLRYSTIYRPYQIWHPLERPDWPTLRGFARLGIPTGLAIMVEVTSFTLMALFIARLGTVAAASHQVAASLTGLLYMMPLSLGIAASARVSYWRGAGDARKARQALRLGLQLAGGLALASALTVIVLQQPLARLFAGPNPPVVALAGTLLPWVAAYHVADAMQAVCVFLLRSFGIAAAALLVYCVLLWGVGLGGGYLLAYVGVAGLEPLRTPVAFWGSGAVALVLTATAFLTLLWRAARQTR</sequence>
<feature type="transmembrane region" description="Helical" evidence="10">
    <location>
        <begin position="385"/>
        <end position="409"/>
    </location>
</feature>
<keyword evidence="2" id="KW-0813">Transport</keyword>
<feature type="transmembrane region" description="Helical" evidence="10">
    <location>
        <begin position="158"/>
        <end position="179"/>
    </location>
</feature>
<keyword evidence="3" id="KW-0050">Antiport</keyword>
<dbReference type="PANTHER" id="PTHR43298">
    <property type="entry name" value="MULTIDRUG RESISTANCE PROTEIN NORM-RELATED"/>
    <property type="match status" value="1"/>
</dbReference>
<accession>A0A936ZGB8</accession>
<feature type="transmembrane region" description="Helical" evidence="10">
    <location>
        <begin position="92"/>
        <end position="109"/>
    </location>
</feature>
<name>A0A936ZGB8_9BURK</name>
<dbReference type="RefSeq" id="WP_201683483.1">
    <property type="nucleotide sequence ID" value="NZ_JAEQNA010000002.1"/>
</dbReference>
<feature type="transmembrane region" description="Helical" evidence="10">
    <location>
        <begin position="240"/>
        <end position="263"/>
    </location>
</feature>
<keyword evidence="7" id="KW-0406">Ion transport</keyword>
<dbReference type="GO" id="GO:0005886">
    <property type="term" value="C:plasma membrane"/>
    <property type="evidence" value="ECO:0007669"/>
    <property type="project" value="UniProtKB-SubCell"/>
</dbReference>
<dbReference type="AlphaFoldDB" id="A0A936ZGB8"/>
<keyword evidence="12" id="KW-1185">Reference proteome</keyword>
<evidence type="ECO:0000256" key="1">
    <source>
        <dbReference type="ARBA" id="ARBA00004429"/>
    </source>
</evidence>
<dbReference type="EMBL" id="JAEQNA010000002">
    <property type="protein sequence ID" value="MBL0420402.1"/>
    <property type="molecule type" value="Genomic_DNA"/>
</dbReference>
<proteinExistence type="predicted"/>
<feature type="transmembrane region" description="Helical" evidence="10">
    <location>
        <begin position="129"/>
        <end position="146"/>
    </location>
</feature>
<dbReference type="GO" id="GO:0042910">
    <property type="term" value="F:xenobiotic transmembrane transporter activity"/>
    <property type="evidence" value="ECO:0007669"/>
    <property type="project" value="InterPro"/>
</dbReference>
<keyword evidence="4" id="KW-1003">Cell membrane</keyword>
<feature type="transmembrane region" description="Helical" evidence="10">
    <location>
        <begin position="191"/>
        <end position="211"/>
    </location>
</feature>
<dbReference type="Pfam" id="PF01554">
    <property type="entry name" value="MatE"/>
    <property type="match status" value="2"/>
</dbReference>
<evidence type="ECO:0000256" key="3">
    <source>
        <dbReference type="ARBA" id="ARBA00022449"/>
    </source>
</evidence>
<dbReference type="PIRSF" id="PIRSF006603">
    <property type="entry name" value="DinF"/>
    <property type="match status" value="1"/>
</dbReference>
<organism evidence="11 12">
    <name type="scientific">Ramlibacter aurantiacus</name>
    <dbReference type="NCBI Taxonomy" id="2801330"/>
    <lineage>
        <taxon>Bacteria</taxon>
        <taxon>Pseudomonadati</taxon>
        <taxon>Pseudomonadota</taxon>
        <taxon>Betaproteobacteria</taxon>
        <taxon>Burkholderiales</taxon>
        <taxon>Comamonadaceae</taxon>
        <taxon>Ramlibacter</taxon>
    </lineage>
</organism>
<evidence type="ECO:0000256" key="2">
    <source>
        <dbReference type="ARBA" id="ARBA00022448"/>
    </source>
</evidence>
<dbReference type="InterPro" id="IPR048279">
    <property type="entry name" value="MdtK-like"/>
</dbReference>
<reference evidence="11" key="1">
    <citation type="submission" date="2021-01" db="EMBL/GenBank/DDBJ databases">
        <title>Ramlibacter sp. strain AW1 16S ribosomal RNA gene Genome sequencing and assembly.</title>
        <authorList>
            <person name="Kang M."/>
        </authorList>
    </citation>
    <scope>NUCLEOTIDE SEQUENCE</scope>
    <source>
        <strain evidence="11">AW1</strain>
    </source>
</reference>
<evidence type="ECO:0000256" key="5">
    <source>
        <dbReference type="ARBA" id="ARBA00022692"/>
    </source>
</evidence>
<feature type="transmembrane region" description="Helical" evidence="10">
    <location>
        <begin position="316"/>
        <end position="337"/>
    </location>
</feature>
<keyword evidence="5 10" id="KW-0812">Transmembrane</keyword>